<evidence type="ECO:0000259" key="4">
    <source>
        <dbReference type="PROSITE" id="PS51755"/>
    </source>
</evidence>
<evidence type="ECO:0000256" key="1">
    <source>
        <dbReference type="ARBA" id="ARBA00005820"/>
    </source>
</evidence>
<dbReference type="CDD" id="cd00383">
    <property type="entry name" value="trans_reg_C"/>
    <property type="match status" value="1"/>
</dbReference>
<dbReference type="SUPFAM" id="SSF48452">
    <property type="entry name" value="TPR-like"/>
    <property type="match status" value="1"/>
</dbReference>
<dbReference type="Proteomes" id="UP001589613">
    <property type="component" value="Unassembled WGS sequence"/>
</dbReference>
<dbReference type="PROSITE" id="PS51755">
    <property type="entry name" value="OMPR_PHOB"/>
    <property type="match status" value="1"/>
</dbReference>
<dbReference type="EMBL" id="JBHMAX010000028">
    <property type="protein sequence ID" value="MFB9733272.1"/>
    <property type="molecule type" value="Genomic_DNA"/>
</dbReference>
<name>A0ABV5V6C7_9MICO</name>
<dbReference type="Pfam" id="PF00486">
    <property type="entry name" value="Trans_reg_C"/>
    <property type="match status" value="1"/>
</dbReference>
<proteinExistence type="inferred from homology"/>
<keyword evidence="2 3" id="KW-0238">DNA-binding</keyword>
<dbReference type="InterPro" id="IPR001867">
    <property type="entry name" value="OmpR/PhoB-type_DNA-bd"/>
</dbReference>
<dbReference type="Gene3D" id="3.40.50.300">
    <property type="entry name" value="P-loop containing nucleotide triphosphate hydrolases"/>
    <property type="match status" value="1"/>
</dbReference>
<dbReference type="InterPro" id="IPR036388">
    <property type="entry name" value="WH-like_DNA-bd_sf"/>
</dbReference>
<dbReference type="InterPro" id="IPR058852">
    <property type="entry name" value="HTH_77"/>
</dbReference>
<comment type="caution">
    <text evidence="5">The sequence shown here is derived from an EMBL/GenBank/DDBJ whole genome shotgun (WGS) entry which is preliminary data.</text>
</comment>
<dbReference type="SUPFAM" id="SSF46894">
    <property type="entry name" value="C-terminal effector domain of the bipartite response regulators"/>
    <property type="match status" value="1"/>
</dbReference>
<accession>A0ABV5V6C7</accession>
<reference evidence="5 6" key="1">
    <citation type="submission" date="2024-09" db="EMBL/GenBank/DDBJ databases">
        <authorList>
            <person name="Sun Q."/>
            <person name="Mori K."/>
        </authorList>
    </citation>
    <scope>NUCLEOTIDE SEQUENCE [LARGE SCALE GENOMIC DNA]</scope>
    <source>
        <strain evidence="5 6">JCM 12763</strain>
    </source>
</reference>
<keyword evidence="6" id="KW-1185">Reference proteome</keyword>
<dbReference type="Pfam" id="PF25872">
    <property type="entry name" value="HTH_77"/>
    <property type="match status" value="1"/>
</dbReference>
<evidence type="ECO:0000256" key="2">
    <source>
        <dbReference type="ARBA" id="ARBA00023125"/>
    </source>
</evidence>
<dbReference type="PANTHER" id="PTHR47691">
    <property type="entry name" value="REGULATOR-RELATED"/>
    <property type="match status" value="1"/>
</dbReference>
<dbReference type="SMART" id="SM00862">
    <property type="entry name" value="Trans_reg_C"/>
    <property type="match status" value="1"/>
</dbReference>
<dbReference type="RefSeq" id="WP_377466675.1">
    <property type="nucleotide sequence ID" value="NZ_JBHMAX010000028.1"/>
</dbReference>
<organism evidence="5 6">
    <name type="scientific">Ornithinimicrobium kibberense</name>
    <dbReference type="NCBI Taxonomy" id="282060"/>
    <lineage>
        <taxon>Bacteria</taxon>
        <taxon>Bacillati</taxon>
        <taxon>Actinomycetota</taxon>
        <taxon>Actinomycetes</taxon>
        <taxon>Micrococcales</taxon>
        <taxon>Ornithinimicrobiaceae</taxon>
        <taxon>Ornithinimicrobium</taxon>
    </lineage>
</organism>
<dbReference type="InterPro" id="IPR016032">
    <property type="entry name" value="Sig_transdc_resp-reg_C-effctor"/>
</dbReference>
<dbReference type="InterPro" id="IPR005158">
    <property type="entry name" value="BTAD"/>
</dbReference>
<sequence>MARLRFGVLGTLEVLVDGQPVQVPAGRRRAVLTCLLVHAGSAVTTDTLVEAAWGGEPPTDPRAALQTVVSRLRALLGPDAVETVEGGYRLPVPPAEVDALLLEDLLARARTADPGIALYLLEQARLQWRGPPFGELGSSAPVLAAAARLEGMRHEAAELHAAALLDLGDPAPAVPLLEELLAEEPYREHAVALLVRALYRLGRQADALDVLDRHRRRMADELGLDPSPELVDLQARVLGHELEQESPAERTPSDRPPVTWLEVAAPLVGREDDLARLVGAVLEGPVTTVTGPGGVGKTRLAAEAVRVLPERSHLPATVAELAGTDPGGVATAVAGALRLGRRTDDPAEDVVDVLATTPHLLVVDDAEHLLAEVADLVGRVARRCRGTRVLVTSRRRLDLPEETVLPLAPLATHSPGARSAVGTSAAVRLFTDRVRRLRAAFGVDPTNAAAVAELCRRLDGLPLALELAASRTATAGLDEVLALLPADETSTPGGTAEGLGLDRTVDWSYRLLKDEQRRLLAWLSVFASEFTPEAVRAVTAYLDPRSDPGAALAELVETSLVACRVEGRGARLRLLGVVREYAAARLREAGPDHEAAAHRAHAAWVARECEQVADAWATEDGVLLRDRVEALVPDATAALRRTARPQAPDVARDDLVVALRIVAAVGRCLHWVPGPALGGAMLEVAELGVTHLSPGDLSDDELAAVGAFGAGAMIAVEHGELDRARRLALAGRDLAGGADEPLACLVLGVEAMYRGDATAAADWFGRMGRTPELTGESHVSRALMALYADDLQAAREHVAVATAAAGAGSDAGRAFTLYAEGEVLARSDPAAGTARLREAAAEAGRIGAGQVSKVARLALLARLVRDGETEEARSLGGSLLRDLHRTGSWAQIWTMLRVLAELLADEGAFADAAFLLGAAGHDPSAPPLMGEDVARHADLRQRLADEVGPAVLQQVQAVAATTPRAQVVRRAMRLLP</sequence>
<dbReference type="InterPro" id="IPR011990">
    <property type="entry name" value="TPR-like_helical_dom_sf"/>
</dbReference>
<gene>
    <name evidence="5" type="ORF">ACFFN0_14585</name>
</gene>
<evidence type="ECO:0000256" key="3">
    <source>
        <dbReference type="PROSITE-ProRule" id="PRU01091"/>
    </source>
</evidence>
<dbReference type="InterPro" id="IPR027417">
    <property type="entry name" value="P-loop_NTPase"/>
</dbReference>
<dbReference type="Pfam" id="PF03704">
    <property type="entry name" value="BTAD"/>
    <property type="match status" value="1"/>
</dbReference>
<feature type="domain" description="OmpR/PhoB-type" evidence="4">
    <location>
        <begin position="1"/>
        <end position="92"/>
    </location>
</feature>
<protein>
    <submittedName>
        <fullName evidence="5">BTAD domain-containing putative transcriptional regulator</fullName>
    </submittedName>
</protein>
<dbReference type="PRINTS" id="PR00364">
    <property type="entry name" value="DISEASERSIST"/>
</dbReference>
<dbReference type="CDD" id="cd15831">
    <property type="entry name" value="BTAD"/>
    <property type="match status" value="1"/>
</dbReference>
<dbReference type="Gene3D" id="1.10.10.10">
    <property type="entry name" value="Winged helix-like DNA-binding domain superfamily/Winged helix DNA-binding domain"/>
    <property type="match status" value="1"/>
</dbReference>
<evidence type="ECO:0000313" key="5">
    <source>
        <dbReference type="EMBL" id="MFB9733272.1"/>
    </source>
</evidence>
<evidence type="ECO:0000313" key="6">
    <source>
        <dbReference type="Proteomes" id="UP001589613"/>
    </source>
</evidence>
<dbReference type="SUPFAM" id="SSF52540">
    <property type="entry name" value="P-loop containing nucleoside triphosphate hydrolases"/>
    <property type="match status" value="1"/>
</dbReference>
<dbReference type="SMART" id="SM01043">
    <property type="entry name" value="BTAD"/>
    <property type="match status" value="1"/>
</dbReference>
<comment type="similarity">
    <text evidence="1">Belongs to the AfsR/DnrI/RedD regulatory family.</text>
</comment>
<feature type="DNA-binding region" description="OmpR/PhoB-type" evidence="3">
    <location>
        <begin position="1"/>
        <end position="92"/>
    </location>
</feature>
<dbReference type="PANTHER" id="PTHR47691:SF3">
    <property type="entry name" value="HTH-TYPE TRANSCRIPTIONAL REGULATOR RV0890C-RELATED"/>
    <property type="match status" value="1"/>
</dbReference>
<dbReference type="Gene3D" id="1.25.40.10">
    <property type="entry name" value="Tetratricopeptide repeat domain"/>
    <property type="match status" value="1"/>
</dbReference>